<evidence type="ECO:0000313" key="2">
    <source>
        <dbReference type="EMBL" id="AOQ28050.1"/>
    </source>
</evidence>
<evidence type="ECO:0000256" key="1">
    <source>
        <dbReference type="SAM" id="Coils"/>
    </source>
</evidence>
<gene>
    <name evidence="2" type="ORF">SEA_GRUUNAGA_36</name>
</gene>
<accession>A0A1C9LYT9</accession>
<name>A0A1C9LYT9_9CAUD</name>
<dbReference type="EMBL" id="KX576638">
    <property type="protein sequence ID" value="AOQ28050.1"/>
    <property type="molecule type" value="Genomic_DNA"/>
</dbReference>
<protein>
    <submittedName>
        <fullName evidence="2">Uncharacterized protein</fullName>
    </submittedName>
</protein>
<keyword evidence="1" id="KW-0175">Coiled coil</keyword>
<reference evidence="2 3" key="1">
    <citation type="submission" date="2016-07" db="EMBL/GenBank/DDBJ databases">
        <authorList>
            <person name="Crews N.M."/>
            <person name="Broadbent M.R."/>
            <person name="Baker C.M."/>
            <person name="Li L."/>
            <person name="Squire M.C."/>
            <person name="Watkins H.A."/>
            <person name="Rinehart C.A."/>
            <person name="King R.A."/>
            <person name="Staples A.K."/>
            <person name="Rowland N.S."/>
            <person name="Gaffney B.L."/>
            <person name="Ball S.L."/>
            <person name="Garlena R.A."/>
            <person name="Russell D.A."/>
            <person name="Pope W.H."/>
            <person name="Jacobs-Sera D."/>
            <person name="Hendrix R.W."/>
            <person name="Hatfull G.F."/>
        </authorList>
    </citation>
    <scope>NUCLEOTIDE SEQUENCE [LARGE SCALE GENOMIC DNA]</scope>
</reference>
<feature type="coiled-coil region" evidence="1">
    <location>
        <begin position="37"/>
        <end position="85"/>
    </location>
</feature>
<sequence>MTRIPPASAGGFLRFEGYVRQMKPIDRMSPREREHLIRELEIEHRQAVGEAARVKREIRSLTAQLEQADRRVRELESGIAALRGD</sequence>
<organism evidence="2 3">
    <name type="scientific">Mycobacterium phage Gruunaga</name>
    <dbReference type="NCBI Taxonomy" id="1897770"/>
    <lineage>
        <taxon>Viruses</taxon>
        <taxon>Duplodnaviria</taxon>
        <taxon>Heunggongvirae</taxon>
        <taxon>Uroviricota</taxon>
        <taxon>Caudoviricetes</taxon>
        <taxon>Gladiatorvirus</taxon>
        <taxon>Gladiatorvirus gladiator</taxon>
    </lineage>
</organism>
<proteinExistence type="predicted"/>
<dbReference type="Proteomes" id="UP000221721">
    <property type="component" value="Segment"/>
</dbReference>
<evidence type="ECO:0000313" key="3">
    <source>
        <dbReference type="Proteomes" id="UP000221721"/>
    </source>
</evidence>